<keyword evidence="1" id="KW-0732">Signal</keyword>
<feature type="signal peptide" evidence="1">
    <location>
        <begin position="1"/>
        <end position="23"/>
    </location>
</feature>
<evidence type="ECO:0008006" key="4">
    <source>
        <dbReference type="Google" id="ProtNLM"/>
    </source>
</evidence>
<gene>
    <name evidence="2" type="ORF">MESINF_1542</name>
</gene>
<name>A0A7Z7LFH1_9BACT</name>
<feature type="chain" id="PRO_5031576968" description="Outer membrane protein beta-barrel domain-containing protein" evidence="1">
    <location>
        <begin position="24"/>
        <end position="187"/>
    </location>
</feature>
<evidence type="ECO:0000256" key="1">
    <source>
        <dbReference type="SAM" id="SignalP"/>
    </source>
</evidence>
<protein>
    <recommendedName>
        <fullName evidence="4">Outer membrane protein beta-barrel domain-containing protein</fullName>
    </recommendedName>
</protein>
<reference evidence="2 3" key="1">
    <citation type="submission" date="2017-01" db="EMBL/GenBank/DDBJ databases">
        <authorList>
            <person name="Erauso G."/>
        </authorList>
    </citation>
    <scope>NUCLEOTIDE SEQUENCE [LARGE SCALE GENOMIC DNA]</scope>
    <source>
        <strain evidence="2">MESINF1</strain>
    </source>
</reference>
<evidence type="ECO:0000313" key="3">
    <source>
        <dbReference type="Proteomes" id="UP000250796"/>
    </source>
</evidence>
<accession>A0A7Z7LFH1</accession>
<dbReference type="KEGG" id="minf:MESINF_1542"/>
<dbReference type="AlphaFoldDB" id="A0A7Z7LFH1"/>
<dbReference type="RefSeq" id="WP_169699192.1">
    <property type="nucleotide sequence ID" value="NZ_LS974202.1"/>
</dbReference>
<keyword evidence="3" id="KW-1185">Reference proteome</keyword>
<proteinExistence type="predicted"/>
<dbReference type="Proteomes" id="UP000250796">
    <property type="component" value="Chromosome MESINF"/>
</dbReference>
<evidence type="ECO:0000313" key="2">
    <source>
        <dbReference type="EMBL" id="SSC12986.1"/>
    </source>
</evidence>
<sequence>MKKVALVALLLSAVIMGFSAPKALIGGAFGINATNPIYQPERWGAGALDLSLQLPFTEKIGTTLSAQAAIRYPTNKIGLLNADIYFQIFEVLNLQVRLLVSIGTVQDTIVGQQSWVLCGFDLGAPHLAIGGGFQVMAPITEKVTLNGYARGYRVYKYATRQEGNFPGGDYWPLPEFFSVGLGVLYSF</sequence>
<organism evidence="2 3">
    <name type="scientific">Mesotoga infera</name>
    <dbReference type="NCBI Taxonomy" id="1236046"/>
    <lineage>
        <taxon>Bacteria</taxon>
        <taxon>Thermotogati</taxon>
        <taxon>Thermotogota</taxon>
        <taxon>Thermotogae</taxon>
        <taxon>Kosmotogales</taxon>
        <taxon>Kosmotogaceae</taxon>
        <taxon>Mesotoga</taxon>
    </lineage>
</organism>
<dbReference type="EMBL" id="LS974202">
    <property type="protein sequence ID" value="SSC12986.1"/>
    <property type="molecule type" value="Genomic_DNA"/>
</dbReference>